<evidence type="ECO:0000256" key="10">
    <source>
        <dbReference type="SAM" id="MobiDB-lite"/>
    </source>
</evidence>
<evidence type="ECO:0000313" key="12">
    <source>
        <dbReference type="EMBL" id="EXM13222.1"/>
    </source>
</evidence>
<dbReference type="CDD" id="cd00067">
    <property type="entry name" value="GAL4"/>
    <property type="match status" value="1"/>
</dbReference>
<dbReference type="PANTHER" id="PTHR47424:SF3">
    <property type="entry name" value="REGULATORY PROTEIN GAL4"/>
    <property type="match status" value="1"/>
</dbReference>
<keyword evidence="3" id="KW-0862">Zinc</keyword>
<dbReference type="InterPro" id="IPR005600">
    <property type="entry name" value="Gal4_dimer_dom"/>
</dbReference>
<name>X0KWR7_FUSOX</name>
<keyword evidence="9" id="KW-0119">Carbohydrate metabolism</keyword>
<evidence type="ECO:0000256" key="6">
    <source>
        <dbReference type="ARBA" id="ARBA00023159"/>
    </source>
</evidence>
<keyword evidence="2" id="KW-0479">Metal-binding</keyword>
<keyword evidence="8" id="KW-0539">Nucleus</keyword>
<gene>
    <name evidence="12" type="ORF">FOTG_18324</name>
</gene>
<feature type="compositionally biased region" description="Low complexity" evidence="10">
    <location>
        <begin position="124"/>
        <end position="140"/>
    </location>
</feature>
<dbReference type="SMART" id="SM00066">
    <property type="entry name" value="GAL4"/>
    <property type="match status" value="1"/>
</dbReference>
<dbReference type="PROSITE" id="PS50048">
    <property type="entry name" value="ZN2_CY6_FUNGAL_2"/>
    <property type="match status" value="1"/>
</dbReference>
<dbReference type="Pfam" id="PF00172">
    <property type="entry name" value="Zn_clus"/>
    <property type="match status" value="1"/>
</dbReference>
<dbReference type="InterPro" id="IPR001138">
    <property type="entry name" value="Zn2Cys6_DnaBD"/>
</dbReference>
<reference evidence="12" key="2">
    <citation type="submission" date="2014-03" db="EMBL/GenBank/DDBJ databases">
        <title>The Genome Annotation of Fusarium oxysporum Cotton.</title>
        <authorList>
            <consortium name="The Broad Institute Genomics Platform"/>
            <person name="Ma L.-J."/>
            <person name="Corby-Kistler H."/>
            <person name="Broz K."/>
            <person name="Gale L.R."/>
            <person name="Jonkers W."/>
            <person name="O'Donnell K."/>
            <person name="Ploetz R."/>
            <person name="Steinberg C."/>
            <person name="Schwartz D.C."/>
            <person name="VanEtten H."/>
            <person name="Zhou S."/>
            <person name="Young S.K."/>
            <person name="Zeng Q."/>
            <person name="Gargeya S."/>
            <person name="Fitzgerald M."/>
            <person name="Abouelleil A."/>
            <person name="Alvarado L."/>
            <person name="Chapman S.B."/>
            <person name="Gainer-Dewar J."/>
            <person name="Goldberg J."/>
            <person name="Griggs A."/>
            <person name="Gujja S."/>
            <person name="Hansen M."/>
            <person name="Howarth C."/>
            <person name="Imamovic A."/>
            <person name="Ireland A."/>
            <person name="Larimer J."/>
            <person name="McCowan C."/>
            <person name="Murphy C."/>
            <person name="Pearson M."/>
            <person name="Poon T.W."/>
            <person name="Priest M."/>
            <person name="Roberts A."/>
            <person name="Saif S."/>
            <person name="Shea T."/>
            <person name="Sykes S."/>
            <person name="Wortman J."/>
            <person name="Nusbaum C."/>
            <person name="Birren B."/>
        </authorList>
    </citation>
    <scope>NUCLEOTIDE SEQUENCE</scope>
    <source>
        <strain evidence="12">25433</strain>
    </source>
</reference>
<sequence length="246" mass="27043">MVSSGCHFSQGTRKTLIFNINVEPEGMTDIKPHFGKIPACDYCRSKKLRCSKERPRCMSCTRSGRPCRYSERTQRTPLTRDYLTRVERRLANVERLFGQLLPDVDINEALASQGVEAPADASQPNASLSPPTNPTSPHSPVQVGGAISDAVPAESDGFDWQEDVDELTDGMASLSVEPRGAGYLGPTAGVFFLRSLLLWTGHSRPFIGDSSEVPRPHAGLESSSQLSNSVTSKLRNRSTNRFDRFD</sequence>
<dbReference type="Pfam" id="PF03902">
    <property type="entry name" value="Gal4_dimer"/>
    <property type="match status" value="1"/>
</dbReference>
<dbReference type="Proteomes" id="UP000030701">
    <property type="component" value="Unassembled WGS sequence"/>
</dbReference>
<feature type="region of interest" description="Disordered" evidence="10">
    <location>
        <begin position="208"/>
        <end position="246"/>
    </location>
</feature>
<keyword evidence="7" id="KW-0804">Transcription</keyword>
<dbReference type="GO" id="GO:0005634">
    <property type="term" value="C:nucleus"/>
    <property type="evidence" value="ECO:0007669"/>
    <property type="project" value="UniProtKB-SubCell"/>
</dbReference>
<evidence type="ECO:0000259" key="11">
    <source>
        <dbReference type="PROSITE" id="PS50048"/>
    </source>
</evidence>
<dbReference type="PANTHER" id="PTHR47424">
    <property type="entry name" value="REGULATORY PROTEIN GAL4"/>
    <property type="match status" value="1"/>
</dbReference>
<dbReference type="GO" id="GO:0000435">
    <property type="term" value="P:positive regulation of transcription from RNA polymerase II promoter by galactose"/>
    <property type="evidence" value="ECO:0007669"/>
    <property type="project" value="TreeGrafter"/>
</dbReference>
<keyword evidence="4" id="KW-0805">Transcription regulation</keyword>
<comment type="subcellular location">
    <subcellularLocation>
        <location evidence="1">Nucleus</location>
    </subcellularLocation>
</comment>
<evidence type="ECO:0000256" key="4">
    <source>
        <dbReference type="ARBA" id="ARBA00023015"/>
    </source>
</evidence>
<evidence type="ECO:0000256" key="5">
    <source>
        <dbReference type="ARBA" id="ARBA00023125"/>
    </source>
</evidence>
<feature type="domain" description="Zn(2)-C6 fungal-type" evidence="11">
    <location>
        <begin position="39"/>
        <end position="69"/>
    </location>
</feature>
<evidence type="ECO:0000256" key="2">
    <source>
        <dbReference type="ARBA" id="ARBA00022723"/>
    </source>
</evidence>
<dbReference type="Gene3D" id="4.10.240.10">
    <property type="entry name" value="Zn(2)-C6 fungal-type DNA-binding domain"/>
    <property type="match status" value="1"/>
</dbReference>
<dbReference type="GO" id="GO:0000981">
    <property type="term" value="F:DNA-binding transcription factor activity, RNA polymerase II-specific"/>
    <property type="evidence" value="ECO:0007669"/>
    <property type="project" value="InterPro"/>
</dbReference>
<dbReference type="SUPFAM" id="SSF57701">
    <property type="entry name" value="Zn2/Cys6 DNA-binding domain"/>
    <property type="match status" value="1"/>
</dbReference>
<dbReference type="OrthoDB" id="1919336at2759"/>
<evidence type="ECO:0000256" key="7">
    <source>
        <dbReference type="ARBA" id="ARBA00023163"/>
    </source>
</evidence>
<evidence type="ECO:0000256" key="1">
    <source>
        <dbReference type="ARBA" id="ARBA00004123"/>
    </source>
</evidence>
<dbReference type="AlphaFoldDB" id="X0KWR7"/>
<evidence type="ECO:0000256" key="9">
    <source>
        <dbReference type="ARBA" id="ARBA00023277"/>
    </source>
</evidence>
<dbReference type="GO" id="GO:0000978">
    <property type="term" value="F:RNA polymerase II cis-regulatory region sequence-specific DNA binding"/>
    <property type="evidence" value="ECO:0007669"/>
    <property type="project" value="TreeGrafter"/>
</dbReference>
<dbReference type="PROSITE" id="PS00463">
    <property type="entry name" value="ZN2_CY6_FUNGAL_1"/>
    <property type="match status" value="1"/>
</dbReference>
<dbReference type="InterPro" id="IPR051127">
    <property type="entry name" value="Fungal_SecMet_Regulators"/>
</dbReference>
<keyword evidence="6" id="KW-0010">Activator</keyword>
<proteinExistence type="predicted"/>
<protein>
    <recommendedName>
        <fullName evidence="11">Zn(2)-C6 fungal-type domain-containing protein</fullName>
    </recommendedName>
</protein>
<dbReference type="EMBL" id="KK035313">
    <property type="protein sequence ID" value="EXM13222.1"/>
    <property type="molecule type" value="Genomic_DNA"/>
</dbReference>
<feature type="compositionally biased region" description="Polar residues" evidence="10">
    <location>
        <begin position="221"/>
        <end position="239"/>
    </location>
</feature>
<accession>X0KWR7</accession>
<dbReference type="FunFam" id="4.10.240.10:FF:000009">
    <property type="entry name" value="C6 transcription factor (Gal4)"/>
    <property type="match status" value="1"/>
</dbReference>
<evidence type="ECO:0000256" key="8">
    <source>
        <dbReference type="ARBA" id="ARBA00023242"/>
    </source>
</evidence>
<reference evidence="12" key="1">
    <citation type="submission" date="2011-11" db="EMBL/GenBank/DDBJ databases">
        <title>The Genome Sequence of Fusarium oxysporum Cotton.</title>
        <authorList>
            <consortium name="The Broad Institute Genome Sequencing Platform"/>
            <person name="Ma L.-J."/>
            <person name="Gale L.R."/>
            <person name="Schwartz D.C."/>
            <person name="Zhou S."/>
            <person name="Corby-Kistler H."/>
            <person name="Young S.K."/>
            <person name="Zeng Q."/>
            <person name="Gargeya S."/>
            <person name="Fitzgerald M."/>
            <person name="Haas B."/>
            <person name="Abouelleil A."/>
            <person name="Alvarado L."/>
            <person name="Arachchi H.M."/>
            <person name="Berlin A."/>
            <person name="Brown A."/>
            <person name="Chapman S.B."/>
            <person name="Chen Z."/>
            <person name="Dunbar C."/>
            <person name="Freedman E."/>
            <person name="Gearin G."/>
            <person name="Goldberg J."/>
            <person name="Griggs A."/>
            <person name="Gujja S."/>
            <person name="Heiman D."/>
            <person name="Howarth C."/>
            <person name="Larson L."/>
            <person name="Lui A."/>
            <person name="MacDonald P.J.P."/>
            <person name="Montmayeur A."/>
            <person name="Murphy C."/>
            <person name="Neiman D."/>
            <person name="Pearson M."/>
            <person name="Priest M."/>
            <person name="Roberts A."/>
            <person name="Saif S."/>
            <person name="Shea T."/>
            <person name="Shenoy N."/>
            <person name="Sisk P."/>
            <person name="Stolte C."/>
            <person name="Sykes S."/>
            <person name="Wortman J."/>
            <person name="Nusbaum C."/>
            <person name="Birren B."/>
        </authorList>
    </citation>
    <scope>NUCLEOTIDE SEQUENCE [LARGE SCALE GENOMIC DNA]</scope>
    <source>
        <strain evidence="12">25433</strain>
    </source>
</reference>
<dbReference type="GO" id="GO:0008270">
    <property type="term" value="F:zinc ion binding"/>
    <property type="evidence" value="ECO:0007669"/>
    <property type="project" value="InterPro"/>
</dbReference>
<dbReference type="InterPro" id="IPR036864">
    <property type="entry name" value="Zn2-C6_fun-type_DNA-bd_sf"/>
</dbReference>
<dbReference type="CDD" id="cd14654">
    <property type="entry name" value="ZIP_Gal4"/>
    <property type="match status" value="1"/>
</dbReference>
<feature type="region of interest" description="Disordered" evidence="10">
    <location>
        <begin position="116"/>
        <end position="145"/>
    </location>
</feature>
<evidence type="ECO:0000256" key="3">
    <source>
        <dbReference type="ARBA" id="ARBA00022833"/>
    </source>
</evidence>
<organism evidence="12">
    <name type="scientific">Fusarium oxysporum f. sp. vasinfectum 25433</name>
    <dbReference type="NCBI Taxonomy" id="1089449"/>
    <lineage>
        <taxon>Eukaryota</taxon>
        <taxon>Fungi</taxon>
        <taxon>Dikarya</taxon>
        <taxon>Ascomycota</taxon>
        <taxon>Pezizomycotina</taxon>
        <taxon>Sordariomycetes</taxon>
        <taxon>Hypocreomycetidae</taxon>
        <taxon>Hypocreales</taxon>
        <taxon>Nectriaceae</taxon>
        <taxon>Fusarium</taxon>
        <taxon>Fusarium oxysporum species complex</taxon>
    </lineage>
</organism>
<keyword evidence="5" id="KW-0238">DNA-binding</keyword>
<dbReference type="HOGENOM" id="CLU_1129104_0_0_1"/>